<dbReference type="RefSeq" id="WP_120704988.1">
    <property type="nucleotide sequence ID" value="NZ_CP032694.1"/>
</dbReference>
<dbReference type="AlphaFoldDB" id="A0A387FWT2"/>
<dbReference type="Gene3D" id="3.40.50.2300">
    <property type="match status" value="1"/>
</dbReference>
<evidence type="ECO:0000259" key="2">
    <source>
        <dbReference type="PROSITE" id="PS50110"/>
    </source>
</evidence>
<feature type="modified residue" description="4-aspartylphosphate" evidence="1">
    <location>
        <position position="57"/>
    </location>
</feature>
<keyword evidence="1" id="KW-0597">Phosphoprotein</keyword>
<dbReference type="SMART" id="SM00448">
    <property type="entry name" value="REC"/>
    <property type="match status" value="1"/>
</dbReference>
<organism evidence="3 4">
    <name type="scientific">Rhizobium jaguaris</name>
    <dbReference type="NCBI Taxonomy" id="1312183"/>
    <lineage>
        <taxon>Bacteria</taxon>
        <taxon>Pseudomonadati</taxon>
        <taxon>Pseudomonadota</taxon>
        <taxon>Alphaproteobacteria</taxon>
        <taxon>Hyphomicrobiales</taxon>
        <taxon>Rhizobiaceae</taxon>
        <taxon>Rhizobium/Agrobacterium group</taxon>
        <taxon>Rhizobium</taxon>
    </lineage>
</organism>
<proteinExistence type="predicted"/>
<protein>
    <submittedName>
        <fullName evidence="3">Response regulator</fullName>
    </submittedName>
</protein>
<accession>A0A387FWT2</accession>
<gene>
    <name evidence="3" type="ORF">CCGE525_15120</name>
</gene>
<dbReference type="PROSITE" id="PS50110">
    <property type="entry name" value="RESPONSE_REGULATORY"/>
    <property type="match status" value="1"/>
</dbReference>
<reference evidence="3 4" key="1">
    <citation type="submission" date="2018-10" db="EMBL/GenBank/DDBJ databases">
        <title>Rhizobium etli, R. leguminosarum and a new Rhizobium genospecies from Phaseolus dumosus.</title>
        <authorList>
            <person name="Ramirez-Puebla S.T."/>
            <person name="Rogel-Hernandez M.A."/>
            <person name="Guerrero G."/>
            <person name="Ormeno-Orrillo E."/>
            <person name="Martinez-Romero J.C."/>
            <person name="Negrete-Yankelevich S."/>
            <person name="Martinez-Romero E."/>
        </authorList>
    </citation>
    <scope>NUCLEOTIDE SEQUENCE [LARGE SCALE GENOMIC DNA]</scope>
    <source>
        <strain evidence="3 4">CCGE525</strain>
    </source>
</reference>
<name>A0A387FWT2_9HYPH</name>
<dbReference type="EMBL" id="CP032694">
    <property type="protein sequence ID" value="AYG59992.1"/>
    <property type="molecule type" value="Genomic_DNA"/>
</dbReference>
<dbReference type="InterPro" id="IPR011006">
    <property type="entry name" value="CheY-like_superfamily"/>
</dbReference>
<dbReference type="OrthoDB" id="9784719at2"/>
<sequence length="132" mass="14925">MNIDRPLVLVVEDEIFLRMILVAQLLDAGFDTVECGNASDAEFMLASYPEVDVVIADDVLLDELDSRRFAERVVTQWPDKKVVLTTHKPGNGLIEGEDIRYLRKPFKIDELTSLILEMLVAPAVRARRTGRL</sequence>
<dbReference type="KEGG" id="rjg:CCGE525_15120"/>
<dbReference type="Proteomes" id="UP000282195">
    <property type="component" value="Chromosome"/>
</dbReference>
<keyword evidence="4" id="KW-1185">Reference proteome</keyword>
<dbReference type="GO" id="GO:0000160">
    <property type="term" value="P:phosphorelay signal transduction system"/>
    <property type="evidence" value="ECO:0007669"/>
    <property type="project" value="InterPro"/>
</dbReference>
<evidence type="ECO:0000256" key="1">
    <source>
        <dbReference type="PROSITE-ProRule" id="PRU00169"/>
    </source>
</evidence>
<evidence type="ECO:0000313" key="4">
    <source>
        <dbReference type="Proteomes" id="UP000282195"/>
    </source>
</evidence>
<evidence type="ECO:0000313" key="3">
    <source>
        <dbReference type="EMBL" id="AYG59992.1"/>
    </source>
</evidence>
<dbReference type="InterPro" id="IPR001789">
    <property type="entry name" value="Sig_transdc_resp-reg_receiver"/>
</dbReference>
<feature type="domain" description="Response regulatory" evidence="2">
    <location>
        <begin position="7"/>
        <end position="119"/>
    </location>
</feature>
<dbReference type="SUPFAM" id="SSF52172">
    <property type="entry name" value="CheY-like"/>
    <property type="match status" value="1"/>
</dbReference>